<proteinExistence type="predicted"/>
<organism evidence="2 4">
    <name type="scientific">Medicago truncatula</name>
    <name type="common">Barrel medic</name>
    <name type="synonym">Medicago tribuloides</name>
    <dbReference type="NCBI Taxonomy" id="3880"/>
    <lineage>
        <taxon>Eukaryota</taxon>
        <taxon>Viridiplantae</taxon>
        <taxon>Streptophyta</taxon>
        <taxon>Embryophyta</taxon>
        <taxon>Tracheophyta</taxon>
        <taxon>Spermatophyta</taxon>
        <taxon>Magnoliopsida</taxon>
        <taxon>eudicotyledons</taxon>
        <taxon>Gunneridae</taxon>
        <taxon>Pentapetalae</taxon>
        <taxon>rosids</taxon>
        <taxon>fabids</taxon>
        <taxon>Fabales</taxon>
        <taxon>Fabaceae</taxon>
        <taxon>Papilionoideae</taxon>
        <taxon>50 kb inversion clade</taxon>
        <taxon>NPAAA clade</taxon>
        <taxon>Hologalegina</taxon>
        <taxon>IRL clade</taxon>
        <taxon>Trifolieae</taxon>
        <taxon>Medicago</taxon>
    </lineage>
</organism>
<dbReference type="EnsemblPlants" id="AES63173">
    <property type="protein sequence ID" value="AES63173"/>
    <property type="gene ID" value="MTR_2g005790"/>
</dbReference>
<accession>G7IN87</accession>
<keyword evidence="4" id="KW-1185">Reference proteome</keyword>
<sequence length="192" mass="22045">MDNEQTEQRLLQRGENYKRRKEKEKGNEVELLCTNDIVEPNVPNLIFTAMNFSNTHFQETYDNKTESSTIHINDPTVDLNNASTFQGTHDNESEYDELEYFEPKYGNSNAFVEYIKYLHLLCCGLFKNMLDVEILTRSNAGKIAFLPIIKLKTNVSSRLPFIHGQLYVALSRGVSQNSTKVLIKEGKIKGED</sequence>
<evidence type="ECO:0000256" key="1">
    <source>
        <dbReference type="SAM" id="MobiDB-lite"/>
    </source>
</evidence>
<feature type="region of interest" description="Disordered" evidence="1">
    <location>
        <begin position="1"/>
        <end position="25"/>
    </location>
</feature>
<dbReference type="EMBL" id="CM001218">
    <property type="protein sequence ID" value="AES63173.1"/>
    <property type="molecule type" value="Genomic_DNA"/>
</dbReference>
<evidence type="ECO:0000313" key="4">
    <source>
        <dbReference type="Proteomes" id="UP000002051"/>
    </source>
</evidence>
<evidence type="ECO:0000313" key="2">
    <source>
        <dbReference type="EMBL" id="AES63173.1"/>
    </source>
</evidence>
<protein>
    <submittedName>
        <fullName evidence="2 3">Uncharacterized protein</fullName>
    </submittedName>
</protein>
<dbReference type="Proteomes" id="UP000002051">
    <property type="component" value="Chromosome 2"/>
</dbReference>
<evidence type="ECO:0000313" key="3">
    <source>
        <dbReference type="EnsemblPlants" id="AES63173"/>
    </source>
</evidence>
<reference evidence="3" key="3">
    <citation type="submission" date="2015-04" db="UniProtKB">
        <authorList>
            <consortium name="EnsemblPlants"/>
        </authorList>
    </citation>
    <scope>IDENTIFICATION</scope>
    <source>
        <strain evidence="3">cv. Jemalong A17</strain>
    </source>
</reference>
<dbReference type="HOGENOM" id="CLU_1417081_0_0_1"/>
<reference evidence="2 4" key="2">
    <citation type="journal article" date="2014" name="BMC Genomics">
        <title>An improved genome release (version Mt4.0) for the model legume Medicago truncatula.</title>
        <authorList>
            <person name="Tang H."/>
            <person name="Krishnakumar V."/>
            <person name="Bidwell S."/>
            <person name="Rosen B."/>
            <person name="Chan A."/>
            <person name="Zhou S."/>
            <person name="Gentzbittel L."/>
            <person name="Childs K.L."/>
            <person name="Yandell M."/>
            <person name="Gundlach H."/>
            <person name="Mayer K.F."/>
            <person name="Schwartz D.C."/>
            <person name="Town C.D."/>
        </authorList>
    </citation>
    <scope>GENOME REANNOTATION</scope>
    <source>
        <strain evidence="3 4">cv. Jemalong A17</strain>
    </source>
</reference>
<reference evidence="2 4" key="1">
    <citation type="journal article" date="2011" name="Nature">
        <title>The Medicago genome provides insight into the evolution of rhizobial symbioses.</title>
        <authorList>
            <person name="Young N.D."/>
            <person name="Debelle F."/>
            <person name="Oldroyd G.E."/>
            <person name="Geurts R."/>
            <person name="Cannon S.B."/>
            <person name="Udvardi M.K."/>
            <person name="Benedito V.A."/>
            <person name="Mayer K.F."/>
            <person name="Gouzy J."/>
            <person name="Schoof H."/>
            <person name="Van de Peer Y."/>
            <person name="Proost S."/>
            <person name="Cook D.R."/>
            <person name="Meyers B.C."/>
            <person name="Spannagl M."/>
            <person name="Cheung F."/>
            <person name="De Mita S."/>
            <person name="Krishnakumar V."/>
            <person name="Gundlach H."/>
            <person name="Zhou S."/>
            <person name="Mudge J."/>
            <person name="Bharti A.K."/>
            <person name="Murray J.D."/>
            <person name="Naoumkina M.A."/>
            <person name="Rosen B."/>
            <person name="Silverstein K.A."/>
            <person name="Tang H."/>
            <person name="Rombauts S."/>
            <person name="Zhao P.X."/>
            <person name="Zhou P."/>
            <person name="Barbe V."/>
            <person name="Bardou P."/>
            <person name="Bechner M."/>
            <person name="Bellec A."/>
            <person name="Berger A."/>
            <person name="Berges H."/>
            <person name="Bidwell S."/>
            <person name="Bisseling T."/>
            <person name="Choisne N."/>
            <person name="Couloux A."/>
            <person name="Denny R."/>
            <person name="Deshpande S."/>
            <person name="Dai X."/>
            <person name="Doyle J.J."/>
            <person name="Dudez A.M."/>
            <person name="Farmer A.D."/>
            <person name="Fouteau S."/>
            <person name="Franken C."/>
            <person name="Gibelin C."/>
            <person name="Gish J."/>
            <person name="Goldstein S."/>
            <person name="Gonzalez A.J."/>
            <person name="Green P.J."/>
            <person name="Hallab A."/>
            <person name="Hartog M."/>
            <person name="Hua A."/>
            <person name="Humphray S.J."/>
            <person name="Jeong D.H."/>
            <person name="Jing Y."/>
            <person name="Jocker A."/>
            <person name="Kenton S.M."/>
            <person name="Kim D.J."/>
            <person name="Klee K."/>
            <person name="Lai H."/>
            <person name="Lang C."/>
            <person name="Lin S."/>
            <person name="Macmil S.L."/>
            <person name="Magdelenat G."/>
            <person name="Matthews L."/>
            <person name="McCorrison J."/>
            <person name="Monaghan E.L."/>
            <person name="Mun J.H."/>
            <person name="Najar F.Z."/>
            <person name="Nicholson C."/>
            <person name="Noirot C."/>
            <person name="O'Bleness M."/>
            <person name="Paule C.R."/>
            <person name="Poulain J."/>
            <person name="Prion F."/>
            <person name="Qin B."/>
            <person name="Qu C."/>
            <person name="Retzel E.F."/>
            <person name="Riddle C."/>
            <person name="Sallet E."/>
            <person name="Samain S."/>
            <person name="Samson N."/>
            <person name="Sanders I."/>
            <person name="Saurat O."/>
            <person name="Scarpelli C."/>
            <person name="Schiex T."/>
            <person name="Segurens B."/>
            <person name="Severin A.J."/>
            <person name="Sherrier D.J."/>
            <person name="Shi R."/>
            <person name="Sims S."/>
            <person name="Singer S.R."/>
            <person name="Sinharoy S."/>
            <person name="Sterck L."/>
            <person name="Viollet A."/>
            <person name="Wang B.B."/>
            <person name="Wang K."/>
            <person name="Wang M."/>
            <person name="Wang X."/>
            <person name="Warfsmann J."/>
            <person name="Weissenbach J."/>
            <person name="White D.D."/>
            <person name="White J.D."/>
            <person name="Wiley G.B."/>
            <person name="Wincker P."/>
            <person name="Xing Y."/>
            <person name="Yang L."/>
            <person name="Yao Z."/>
            <person name="Ying F."/>
            <person name="Zhai J."/>
            <person name="Zhou L."/>
            <person name="Zuber A."/>
            <person name="Denarie J."/>
            <person name="Dixon R.A."/>
            <person name="May G.D."/>
            <person name="Schwartz D.C."/>
            <person name="Rogers J."/>
            <person name="Quetier F."/>
            <person name="Town C.D."/>
            <person name="Roe B.A."/>
        </authorList>
    </citation>
    <scope>NUCLEOTIDE SEQUENCE [LARGE SCALE GENOMIC DNA]</scope>
    <source>
        <strain evidence="2">A17</strain>
        <strain evidence="3 4">cv. Jemalong A17</strain>
    </source>
</reference>
<gene>
    <name evidence="2" type="ordered locus">MTR_2g005790</name>
</gene>
<dbReference type="PaxDb" id="3880-AES63173"/>
<dbReference type="AlphaFoldDB" id="G7IN87"/>
<name>G7IN87_MEDTR</name>